<dbReference type="OrthoDB" id="3935453at2759"/>
<evidence type="ECO:0000256" key="1">
    <source>
        <dbReference type="SAM" id="MobiDB-lite"/>
    </source>
</evidence>
<protein>
    <submittedName>
        <fullName evidence="2">Uncharacterized protein</fullName>
    </submittedName>
</protein>
<name>A0A2D3VRZ3_9PEZI</name>
<dbReference type="Proteomes" id="UP000225277">
    <property type="component" value="Unassembled WGS sequence"/>
</dbReference>
<reference evidence="2 3" key="1">
    <citation type="submission" date="2016-03" db="EMBL/GenBank/DDBJ databases">
        <authorList>
            <person name="Ploux O."/>
        </authorList>
    </citation>
    <scope>NUCLEOTIDE SEQUENCE [LARGE SCALE GENOMIC DNA]</scope>
    <source>
        <strain evidence="2 3">URUG2</strain>
    </source>
</reference>
<feature type="region of interest" description="Disordered" evidence="1">
    <location>
        <begin position="106"/>
        <end position="126"/>
    </location>
</feature>
<proteinExistence type="predicted"/>
<feature type="region of interest" description="Disordered" evidence="1">
    <location>
        <begin position="61"/>
        <end position="82"/>
    </location>
</feature>
<evidence type="ECO:0000313" key="3">
    <source>
        <dbReference type="Proteomes" id="UP000225277"/>
    </source>
</evidence>
<organism evidence="2 3">
    <name type="scientific">Ramularia collo-cygni</name>
    <dbReference type="NCBI Taxonomy" id="112498"/>
    <lineage>
        <taxon>Eukaryota</taxon>
        <taxon>Fungi</taxon>
        <taxon>Dikarya</taxon>
        <taxon>Ascomycota</taxon>
        <taxon>Pezizomycotina</taxon>
        <taxon>Dothideomycetes</taxon>
        <taxon>Dothideomycetidae</taxon>
        <taxon>Mycosphaerellales</taxon>
        <taxon>Mycosphaerellaceae</taxon>
        <taxon>Ramularia</taxon>
    </lineage>
</organism>
<dbReference type="RefSeq" id="XP_023631971.1">
    <property type="nucleotide sequence ID" value="XM_023776203.1"/>
</dbReference>
<dbReference type="EMBL" id="FJUY01000026">
    <property type="protein sequence ID" value="CZT25248.1"/>
    <property type="molecule type" value="Genomic_DNA"/>
</dbReference>
<sequence>MFLVRRRQQGKGPFPHKKVYPEVAWLYDPAPTPEGSVHKRDSGQEALLQPRHDEMEQAFLNHPGSPERAQATSPFLVPPRAYGGEESALGPAAWQQGGGTIRAVRRSSASAMVGERPAIFEGPHAR</sequence>
<accession>A0A2D3VRZ3</accession>
<dbReference type="GeneID" id="35606012"/>
<dbReference type="AlphaFoldDB" id="A0A2D3VRZ3"/>
<gene>
    <name evidence="2" type="ORF">RCC_10977</name>
</gene>
<keyword evidence="3" id="KW-1185">Reference proteome</keyword>
<evidence type="ECO:0000313" key="2">
    <source>
        <dbReference type="EMBL" id="CZT25248.1"/>
    </source>
</evidence>